<dbReference type="PANTHER" id="PTHR44520">
    <property type="entry name" value="RESPONSE REGULATOR RCP1-RELATED"/>
    <property type="match status" value="1"/>
</dbReference>
<reference evidence="3 4" key="1">
    <citation type="submission" date="2018-10" db="EMBL/GenBank/DDBJ databases">
        <title>Natrarchaeobius chitinivorans gen. nov., sp. nov., and Natrarchaeobius haloalkaliphilus sp. nov., alkaliphilic, chitin-utilizing haloarchaea from hypersaline alkaline lakes.</title>
        <authorList>
            <person name="Sorokin D.Y."/>
            <person name="Elcheninov A.G."/>
            <person name="Kostrikina N.A."/>
            <person name="Bale N.J."/>
            <person name="Sinninghe Damste J.S."/>
            <person name="Khijniak T.V."/>
            <person name="Kublanov I.V."/>
            <person name="Toshchakov S.V."/>
        </authorList>
    </citation>
    <scope>NUCLEOTIDE SEQUENCE [LARGE SCALE GENOMIC DNA]</scope>
    <source>
        <strain evidence="3 4">AArcht7</strain>
    </source>
</reference>
<evidence type="ECO:0000313" key="3">
    <source>
        <dbReference type="EMBL" id="RQH01319.1"/>
    </source>
</evidence>
<comment type="caution">
    <text evidence="1">Lacks conserved residue(s) required for the propagation of feature annotation.</text>
</comment>
<evidence type="ECO:0000259" key="2">
    <source>
        <dbReference type="PROSITE" id="PS50110"/>
    </source>
</evidence>
<dbReference type="InterPro" id="IPR052893">
    <property type="entry name" value="TCS_response_regulator"/>
</dbReference>
<evidence type="ECO:0000313" key="4">
    <source>
        <dbReference type="Proteomes" id="UP000281431"/>
    </source>
</evidence>
<dbReference type="SMART" id="SM00448">
    <property type="entry name" value="REC"/>
    <property type="match status" value="1"/>
</dbReference>
<gene>
    <name evidence="3" type="ORF">EA472_07680</name>
</gene>
<name>A0A3N6MBZ1_NATCH</name>
<evidence type="ECO:0000256" key="1">
    <source>
        <dbReference type="PROSITE-ProRule" id="PRU00169"/>
    </source>
</evidence>
<dbReference type="PROSITE" id="PS50110">
    <property type="entry name" value="RESPONSE_REGULATORY"/>
    <property type="match status" value="1"/>
</dbReference>
<dbReference type="InterPro" id="IPR011006">
    <property type="entry name" value="CheY-like_superfamily"/>
</dbReference>
<dbReference type="EMBL" id="REFZ01000004">
    <property type="protein sequence ID" value="RQH01319.1"/>
    <property type="molecule type" value="Genomic_DNA"/>
</dbReference>
<organism evidence="3 4">
    <name type="scientific">Natrarchaeobius chitinivorans</name>
    <dbReference type="NCBI Taxonomy" id="1679083"/>
    <lineage>
        <taxon>Archaea</taxon>
        <taxon>Methanobacteriati</taxon>
        <taxon>Methanobacteriota</taxon>
        <taxon>Stenosarchaea group</taxon>
        <taxon>Halobacteria</taxon>
        <taxon>Halobacteriales</taxon>
        <taxon>Natrialbaceae</taxon>
        <taxon>Natrarchaeobius</taxon>
    </lineage>
</organism>
<protein>
    <submittedName>
        <fullName evidence="3">Response regulator</fullName>
    </submittedName>
</protein>
<dbReference type="Gene3D" id="3.40.50.2300">
    <property type="match status" value="1"/>
</dbReference>
<dbReference type="CDD" id="cd17557">
    <property type="entry name" value="REC_Rcp-like"/>
    <property type="match status" value="1"/>
</dbReference>
<dbReference type="InterPro" id="IPR001789">
    <property type="entry name" value="Sig_transdc_resp-reg_receiver"/>
</dbReference>
<dbReference type="Proteomes" id="UP000281431">
    <property type="component" value="Unassembled WGS sequence"/>
</dbReference>
<accession>A0A3N6MBZ1</accession>
<dbReference type="OrthoDB" id="9652at2157"/>
<proteinExistence type="predicted"/>
<dbReference type="GO" id="GO:0000160">
    <property type="term" value="P:phosphorelay signal transduction system"/>
    <property type="evidence" value="ECO:0007669"/>
    <property type="project" value="InterPro"/>
</dbReference>
<feature type="domain" description="Response regulatory" evidence="2">
    <location>
        <begin position="16"/>
        <end position="141"/>
    </location>
</feature>
<dbReference type="SUPFAM" id="SSF52172">
    <property type="entry name" value="CheY-like"/>
    <property type="match status" value="1"/>
</dbReference>
<comment type="caution">
    <text evidence="3">The sequence shown here is derived from an EMBL/GenBank/DDBJ whole genome shotgun (WGS) entry which is preliminary data.</text>
</comment>
<dbReference type="Pfam" id="PF00072">
    <property type="entry name" value="Response_reg"/>
    <property type="match status" value="1"/>
</dbReference>
<sequence length="154" mass="17068">MTTEGERSDATVDPIDILLIEPNPGDTRLFTEKFADAKLTNAVHTVVDGETALDFLHQRDEYADRSCPDLIVLEPKLPGIDGVELLSKLEGEPALNEITVIVLTSSEAGEEIVKSHGLEADHYLRKPVEPDEFLEFVQQVEEFWLAIVEQPAGD</sequence>
<dbReference type="AlphaFoldDB" id="A0A3N6MBZ1"/>
<keyword evidence="4" id="KW-1185">Reference proteome</keyword>